<feature type="region of interest" description="Disordered" evidence="2">
    <location>
        <begin position="515"/>
        <end position="560"/>
    </location>
</feature>
<sequence>MVSAQFEPSRVHPRRRPVLNTSLAPDAESSSSSKMQLKKGETFNTPTNPPSNDSDPVLNIRSLPRRSPTSLDALALSEQRMASILERLTLDDQPEEKTSSAQDVDGLGGVNESKSAISGASKPSSDDGYDLFPSHKKHQQQQRDYDNGHESDSGLGSSVSSESLPDAAEKLYKNDSHLGKSAITTAASDFDQGTTPRRQLSYSACKQIERYVLVPILKEAKLKPFHPLVRTIPSRIVNKQIVCLRDLEKILLWLAPKFSASRSSYLSFCEFTIQCLHTSTSHLNSRDQRLPADRPYTNGYFLDLVTQVRRYAAMIQANRQRVQMTQDTQAQSANKDEPSSLITSAALEGGLSKNGRPVELVILQDGKLISMATGLPYEGDAPATYKRAIALDDDEDLDEGVMRSMARRKKNAPPMDINKKCSHCDKVFKRPCDLTKHEKTHSRPWKCTDTTCKYNQIGWPTEKERDRHMNDKHADSPNTFNCHFAPCPYSSKRESNCKQHMEKAHGWVYIRSKHSSRALGAKSKRGTKSPSVQATPDTPSVSTPASGPTDFSTPSVGPTLSPFEASMDDEDELEINFADPPTQLPMDPTNLANFFASLPDQPPDTCNPNFQVTGVPGYPNVYGNSIGVSHSAGVVSPGINQPTGYDNAAGFANSTGYGHATGYDNSPGFDNSAAYNHSTGFDESTGFNTSAYQASSGDMTNDQMFSHFDHSLASLQAQFAAADRNSLIPSIVSEPVPDLGESGSMSGTLSLAESPQATADTSSALLDIDWSGLGNMDNMNLSSGMEDLASFQVDGAQCATNGHVSGLSPGAQGNLMLYSPESGLSGGNISANFPYGLPAAQQALGDFTLFGDTQLQGVSHSQGCFAEFD</sequence>
<dbReference type="GO" id="GO:0008270">
    <property type="term" value="F:zinc ion binding"/>
    <property type="evidence" value="ECO:0007669"/>
    <property type="project" value="UniProtKB-KW"/>
</dbReference>
<name>A0A1Q5UFU7_9EURO</name>
<dbReference type="InterPro" id="IPR013087">
    <property type="entry name" value="Znf_C2H2_type"/>
</dbReference>
<evidence type="ECO:0000313" key="5">
    <source>
        <dbReference type="Proteomes" id="UP000186955"/>
    </source>
</evidence>
<dbReference type="PROSITE" id="PS00028">
    <property type="entry name" value="ZINC_FINGER_C2H2_1"/>
    <property type="match status" value="1"/>
</dbReference>
<feature type="compositionally biased region" description="Polar residues" evidence="2">
    <location>
        <begin position="112"/>
        <end position="123"/>
    </location>
</feature>
<gene>
    <name evidence="4" type="ORF">PENSUB_3176</name>
</gene>
<feature type="compositionally biased region" description="Basic residues" evidence="2">
    <location>
        <begin position="515"/>
        <end position="527"/>
    </location>
</feature>
<dbReference type="AlphaFoldDB" id="A0A1Q5UFU7"/>
<keyword evidence="1" id="KW-0863">Zinc-finger</keyword>
<dbReference type="SMART" id="SM00355">
    <property type="entry name" value="ZnF_C2H2"/>
    <property type="match status" value="3"/>
</dbReference>
<proteinExistence type="predicted"/>
<reference evidence="4 5" key="1">
    <citation type="submission" date="2016-10" db="EMBL/GenBank/DDBJ databases">
        <title>Genome sequence of the ascomycete fungus Penicillium subrubescens.</title>
        <authorList>
            <person name="De Vries R.P."/>
            <person name="Peng M."/>
            <person name="Dilokpimol A."/>
            <person name="Hilden K."/>
            <person name="Makela M.R."/>
            <person name="Grigoriev I."/>
            <person name="Riley R."/>
            <person name="Granchi Z."/>
        </authorList>
    </citation>
    <scope>NUCLEOTIDE SEQUENCE [LARGE SCALE GENOMIC DNA]</scope>
    <source>
        <strain evidence="4 5">CBS 132785</strain>
    </source>
</reference>
<accession>A0A1Q5UFU7</accession>
<comment type="caution">
    <text evidence="4">The sequence shown here is derived from an EMBL/GenBank/DDBJ whole genome shotgun (WGS) entry which is preliminary data.</text>
</comment>
<feature type="compositionally biased region" description="Polar residues" evidence="2">
    <location>
        <begin position="528"/>
        <end position="558"/>
    </location>
</feature>
<keyword evidence="5" id="KW-1185">Reference proteome</keyword>
<organism evidence="4 5">
    <name type="scientific">Penicillium subrubescens</name>
    <dbReference type="NCBI Taxonomy" id="1316194"/>
    <lineage>
        <taxon>Eukaryota</taxon>
        <taxon>Fungi</taxon>
        <taxon>Dikarya</taxon>
        <taxon>Ascomycota</taxon>
        <taxon>Pezizomycotina</taxon>
        <taxon>Eurotiomycetes</taxon>
        <taxon>Eurotiomycetidae</taxon>
        <taxon>Eurotiales</taxon>
        <taxon>Aspergillaceae</taxon>
        <taxon>Penicillium</taxon>
    </lineage>
</organism>
<evidence type="ECO:0000256" key="1">
    <source>
        <dbReference type="PROSITE-ProRule" id="PRU00042"/>
    </source>
</evidence>
<feature type="compositionally biased region" description="Polar residues" evidence="2">
    <location>
        <begin position="42"/>
        <end position="54"/>
    </location>
</feature>
<feature type="region of interest" description="Disordered" evidence="2">
    <location>
        <begin position="87"/>
        <end position="162"/>
    </location>
</feature>
<dbReference type="STRING" id="1316194.A0A1Q5UFU7"/>
<evidence type="ECO:0000313" key="4">
    <source>
        <dbReference type="EMBL" id="OKP11339.1"/>
    </source>
</evidence>
<dbReference type="EMBL" id="MNBE01000286">
    <property type="protein sequence ID" value="OKP11339.1"/>
    <property type="molecule type" value="Genomic_DNA"/>
</dbReference>
<dbReference type="Proteomes" id="UP000186955">
    <property type="component" value="Unassembled WGS sequence"/>
</dbReference>
<feature type="compositionally biased region" description="Low complexity" evidence="2">
    <location>
        <begin position="153"/>
        <end position="162"/>
    </location>
</feature>
<protein>
    <submittedName>
        <fullName evidence="4">Zinc finger transcription factor ace1</fullName>
    </submittedName>
</protein>
<feature type="compositionally biased region" description="Basic and acidic residues" evidence="2">
    <location>
        <begin position="141"/>
        <end position="152"/>
    </location>
</feature>
<feature type="domain" description="C2H2-type" evidence="3">
    <location>
        <begin position="419"/>
        <end position="446"/>
    </location>
</feature>
<keyword evidence="1" id="KW-0862">Zinc</keyword>
<keyword evidence="1" id="KW-0479">Metal-binding</keyword>
<feature type="region of interest" description="Disordered" evidence="2">
    <location>
        <begin position="1"/>
        <end position="66"/>
    </location>
</feature>
<evidence type="ECO:0000259" key="3">
    <source>
        <dbReference type="PROSITE" id="PS50157"/>
    </source>
</evidence>
<dbReference type="PROSITE" id="PS50157">
    <property type="entry name" value="ZINC_FINGER_C2H2_2"/>
    <property type="match status" value="1"/>
</dbReference>
<evidence type="ECO:0000256" key="2">
    <source>
        <dbReference type="SAM" id="MobiDB-lite"/>
    </source>
</evidence>